<evidence type="ECO:0000256" key="4">
    <source>
        <dbReference type="SAM" id="Phobius"/>
    </source>
</evidence>
<gene>
    <name evidence="6" type="primary">Necator_chrII.g5326</name>
    <name evidence="6" type="ORF">RB195_017533</name>
</gene>
<name>A0ABR1C812_NECAM</name>
<dbReference type="InterPro" id="IPR000504">
    <property type="entry name" value="RRM_dom"/>
</dbReference>
<dbReference type="InterPro" id="IPR012677">
    <property type="entry name" value="Nucleotide-bd_a/b_plait_sf"/>
</dbReference>
<feature type="compositionally biased region" description="Polar residues" evidence="3">
    <location>
        <begin position="599"/>
        <end position="618"/>
    </location>
</feature>
<dbReference type="Gene3D" id="1.10.10.1450">
    <property type="match status" value="1"/>
</dbReference>
<feature type="region of interest" description="Disordered" evidence="3">
    <location>
        <begin position="591"/>
        <end position="618"/>
    </location>
</feature>
<dbReference type="Gene3D" id="3.30.70.330">
    <property type="match status" value="2"/>
</dbReference>
<feature type="transmembrane region" description="Helical" evidence="4">
    <location>
        <begin position="101"/>
        <end position="120"/>
    </location>
</feature>
<evidence type="ECO:0000259" key="5">
    <source>
        <dbReference type="PROSITE" id="PS50102"/>
    </source>
</evidence>
<dbReference type="InterPro" id="IPR035979">
    <property type="entry name" value="RBD_domain_sf"/>
</dbReference>
<dbReference type="PANTHER" id="PTHR12566:SF17">
    <property type="entry name" value="CYTOPLASMIC POLYADENYLATION ELEMENT-BINDING PROTEIN 1"/>
    <property type="match status" value="1"/>
</dbReference>
<dbReference type="EMBL" id="JAVFWL010000002">
    <property type="protein sequence ID" value="KAK6733827.1"/>
    <property type="molecule type" value="Genomic_DNA"/>
</dbReference>
<sequence>MSNRDFRQIFFYEFKLGRTAAQTARNINEFRADNTSLEDEPHGSRPLILDNDLLKATVEADLGKLTLATTCPVAGPKRSSTKSAKAEDSPKEDYSYEIRQSFVFLSKSAFLWFVFLVLLVCKRLCKSVSLPPCPSHSEMHMAASMGLPLSDLHTQLAALSLQMQPFSTESPPNPIRVHSRTSILDENVTSQAYNPMFGAEKLFAGFARQQAIAAQNTNMISFPCGNHSTSGLMPSRFGRPEDSLPMLLAAGSGNVFLKPPTTPTCLSGNASLCSNDSVSSAGSPTNTCVSLAPTAESKSPLSGRRVLGTPSRPVSQFLSNEVEVFARKVFVGGLPIDVTEDEIWQTFSVFGNVLVDWPRRPDGTSARDEESGRGSRSMTGYVFLVFEEESSVQYLVSECHKEDDRYYLFVSSPTMRDKPVQVRPWRLADMDFISNPRTLMDPRRTVFIGGVPRPTRASELAECLQRLYGPVCYVGIDIDPELKYPKGAARVSFVTTQAFIAAINGRFVHVHHGESQKRVEIKPYVMDEQMCDHCEGKQCSSRYAPYFCGDVDCLQYYCESCWDRIHYRPGSRRSEHRPLVRMGDQTKVLPRPPHHCSRTTRNFGGSSQTRHFSASLSI</sequence>
<dbReference type="CDD" id="cd19757">
    <property type="entry name" value="Bbox1"/>
    <property type="match status" value="1"/>
</dbReference>
<dbReference type="Proteomes" id="UP001303046">
    <property type="component" value="Unassembled WGS sequence"/>
</dbReference>
<protein>
    <recommendedName>
        <fullName evidence="5">RRM domain-containing protein</fullName>
    </recommendedName>
</protein>
<keyword evidence="1 2" id="KW-0694">RNA-binding</keyword>
<dbReference type="CDD" id="cd12726">
    <property type="entry name" value="RRM2_CPEB2_like"/>
    <property type="match status" value="1"/>
</dbReference>
<keyword evidence="4" id="KW-0472">Membrane</keyword>
<dbReference type="SUPFAM" id="SSF54928">
    <property type="entry name" value="RNA-binding domain, RBD"/>
    <property type="match status" value="1"/>
</dbReference>
<evidence type="ECO:0000313" key="7">
    <source>
        <dbReference type="Proteomes" id="UP001303046"/>
    </source>
</evidence>
<evidence type="ECO:0000313" key="6">
    <source>
        <dbReference type="EMBL" id="KAK6733827.1"/>
    </source>
</evidence>
<feature type="domain" description="RRM" evidence="5">
    <location>
        <begin position="327"/>
        <end position="427"/>
    </location>
</feature>
<evidence type="ECO:0000256" key="3">
    <source>
        <dbReference type="SAM" id="MobiDB-lite"/>
    </source>
</evidence>
<dbReference type="PANTHER" id="PTHR12566">
    <property type="entry name" value="CYTOPLASMIC POLYADENYLATION ELEMENT BINDING PROTEIN CPEB"/>
    <property type="match status" value="1"/>
</dbReference>
<proteinExistence type="predicted"/>
<organism evidence="6 7">
    <name type="scientific">Necator americanus</name>
    <name type="common">Human hookworm</name>
    <dbReference type="NCBI Taxonomy" id="51031"/>
    <lineage>
        <taxon>Eukaryota</taxon>
        <taxon>Metazoa</taxon>
        <taxon>Ecdysozoa</taxon>
        <taxon>Nematoda</taxon>
        <taxon>Chromadorea</taxon>
        <taxon>Rhabditida</taxon>
        <taxon>Rhabditina</taxon>
        <taxon>Rhabditomorpha</taxon>
        <taxon>Strongyloidea</taxon>
        <taxon>Ancylostomatidae</taxon>
        <taxon>Bunostominae</taxon>
        <taxon>Necator</taxon>
    </lineage>
</organism>
<dbReference type="CDD" id="cd12724">
    <property type="entry name" value="RRM1_CPEB2_like"/>
    <property type="match status" value="1"/>
</dbReference>
<dbReference type="PROSITE" id="PS50102">
    <property type="entry name" value="RRM"/>
    <property type="match status" value="2"/>
</dbReference>
<evidence type="ECO:0000256" key="1">
    <source>
        <dbReference type="ARBA" id="ARBA00022884"/>
    </source>
</evidence>
<keyword evidence="4" id="KW-0812">Transmembrane</keyword>
<reference evidence="6 7" key="1">
    <citation type="submission" date="2023-08" db="EMBL/GenBank/DDBJ databases">
        <title>A Necator americanus chromosomal reference genome.</title>
        <authorList>
            <person name="Ilik V."/>
            <person name="Petrzelkova K.J."/>
            <person name="Pardy F."/>
            <person name="Fuh T."/>
            <person name="Niatou-Singa F.S."/>
            <person name="Gouil Q."/>
            <person name="Baker L."/>
            <person name="Ritchie M.E."/>
            <person name="Jex A.R."/>
            <person name="Gazzola D."/>
            <person name="Li H."/>
            <person name="Toshio Fujiwara R."/>
            <person name="Zhan B."/>
            <person name="Aroian R.V."/>
            <person name="Pafco B."/>
            <person name="Schwarz E.M."/>
        </authorList>
    </citation>
    <scope>NUCLEOTIDE SEQUENCE [LARGE SCALE GENOMIC DNA]</scope>
    <source>
        <strain evidence="6 7">Aroian</strain>
        <tissue evidence="6">Whole animal</tissue>
    </source>
</reference>
<dbReference type="InterPro" id="IPR032296">
    <property type="entry name" value="CEBP_ZZ"/>
</dbReference>
<feature type="domain" description="RRM" evidence="5">
    <location>
        <begin position="444"/>
        <end position="515"/>
    </location>
</feature>
<dbReference type="SMART" id="SM00360">
    <property type="entry name" value="RRM"/>
    <property type="match status" value="2"/>
</dbReference>
<dbReference type="Gene3D" id="4.10.640.40">
    <property type="entry name" value="Cytoplasmic polyadenylation element-binding protein, ZZ domain"/>
    <property type="match status" value="1"/>
</dbReference>
<keyword evidence="4" id="KW-1133">Transmembrane helix</keyword>
<dbReference type="Pfam" id="PF16367">
    <property type="entry name" value="RRM_7"/>
    <property type="match status" value="1"/>
</dbReference>
<dbReference type="Pfam" id="PF16366">
    <property type="entry name" value="CEBP_ZZ"/>
    <property type="match status" value="1"/>
</dbReference>
<comment type="caution">
    <text evidence="6">The sequence shown here is derived from an EMBL/GenBank/DDBJ whole genome shotgun (WGS) entry which is preliminary data.</text>
</comment>
<dbReference type="InterPro" id="IPR034819">
    <property type="entry name" value="CPEB"/>
</dbReference>
<dbReference type="InterPro" id="IPR038446">
    <property type="entry name" value="CEBP_ZZ_sf"/>
</dbReference>
<accession>A0ABR1C812</accession>
<evidence type="ECO:0000256" key="2">
    <source>
        <dbReference type="PROSITE-ProRule" id="PRU00176"/>
    </source>
</evidence>
<keyword evidence="7" id="KW-1185">Reference proteome</keyword>